<sequence length="698" mass="80388">MRDEIRSFCLKVTTFVRTATIFTVTHVGLCFLVALYAVAGAFMFQAVEYPYEEGLQGKVKNASLKVVDEIYRFINKKNVIEETAVKNESQWALKEFEMLLVHAMNFEGYDEHDEERPTYQWTFSGALLYSITVFTTIGYGHICPKTDTGRLLTILYSVLGIPLMLLCLANIAETLAQVFTYIYFKLCCVYCRWQKNRRRVRRAALSFRYHPNAAVNVRRVQSSRSNQRYNTVRRHASLNRSRTRSNDTKSVRSFNRYDTTTTSGPPPRFDTMSLPGRRKISQQSKSPNGTMPRIANLPQTKRSFRGGHLQKSNTAINMEQLYTDTEKKRRRGRHAISESPAREYKGGLLVRAQHQPDEGVVDLKAYGGSAAAFHDLVTRKPRRDDVGVPNVIISRTRDEDVKSDPEKTEETSMSLTDDEEIQKPRNNSSRDLREKEMMMMHSMTMKQPSMDSSTSRRMRDIDGRSYRSDRSERSDEMSLHSLRRNGHRNHEKMPVSVGICIVFAFISGGAWLFAWWENWNGFDGAYYCFITLSTIGFGDIVPGQALDEGSQEKLVVCALYLLFGMALIAMCFKLMQDDVVQKARWLGQKIGILGNDWNAFCFLHEIMVICELFLAAKPFELSREIAKHAVFLFGYSLSIRDESSESESDFDDDMIEEDEEDLSNEERNDQVYDKRTISSGSSKQNDDYIHPRRYHHRR</sequence>
<feature type="compositionally biased region" description="Basic residues" evidence="9">
    <location>
        <begin position="231"/>
        <end position="243"/>
    </location>
</feature>
<evidence type="ECO:0000256" key="9">
    <source>
        <dbReference type="SAM" id="MobiDB-lite"/>
    </source>
</evidence>
<feature type="transmembrane region" description="Helical" evidence="10">
    <location>
        <begin position="151"/>
        <end position="172"/>
    </location>
</feature>
<keyword evidence="6 10" id="KW-0472">Membrane</keyword>
<evidence type="ECO:0000256" key="3">
    <source>
        <dbReference type="ARBA" id="ARBA00022692"/>
    </source>
</evidence>
<dbReference type="OMA" id="SPAREYK"/>
<evidence type="ECO:0000259" key="11">
    <source>
        <dbReference type="Pfam" id="PF07885"/>
    </source>
</evidence>
<feature type="compositionally biased region" description="Basic and acidic residues" evidence="9">
    <location>
        <begin position="664"/>
        <end position="676"/>
    </location>
</feature>
<evidence type="ECO:0000256" key="5">
    <source>
        <dbReference type="ARBA" id="ARBA00023065"/>
    </source>
</evidence>
<dbReference type="SUPFAM" id="SSF81324">
    <property type="entry name" value="Voltage-gated potassium channels"/>
    <property type="match status" value="2"/>
</dbReference>
<keyword evidence="3 8" id="KW-0812">Transmembrane</keyword>
<feature type="compositionally biased region" description="Basic and acidic residues" evidence="9">
    <location>
        <begin position="428"/>
        <end position="438"/>
    </location>
</feature>
<dbReference type="GO" id="GO:0015271">
    <property type="term" value="F:outward rectifier potassium channel activity"/>
    <property type="evidence" value="ECO:0007669"/>
    <property type="project" value="TreeGrafter"/>
</dbReference>
<evidence type="ECO:0000256" key="2">
    <source>
        <dbReference type="ARBA" id="ARBA00022448"/>
    </source>
</evidence>
<evidence type="ECO:0000256" key="7">
    <source>
        <dbReference type="ARBA" id="ARBA00023303"/>
    </source>
</evidence>
<feature type="transmembrane region" description="Helical" evidence="10">
    <location>
        <begin position="178"/>
        <end position="193"/>
    </location>
</feature>
<keyword evidence="7 8" id="KW-0407">Ion channel</keyword>
<feature type="domain" description="Potassium channel" evidence="11">
    <location>
        <begin position="111"/>
        <end position="176"/>
    </location>
</feature>
<feature type="compositionally biased region" description="Acidic residues" evidence="9">
    <location>
        <begin position="644"/>
        <end position="663"/>
    </location>
</feature>
<dbReference type="Pfam" id="PF07885">
    <property type="entry name" value="Ion_trans_2"/>
    <property type="match status" value="2"/>
</dbReference>
<dbReference type="FunFam" id="1.10.287.70:FF:000265">
    <property type="entry name" value="TWiK family of potassium channels"/>
    <property type="match status" value="1"/>
</dbReference>
<name>A0A8R1HYP3_CAEJA</name>
<feature type="compositionally biased region" description="Polar residues" evidence="9">
    <location>
        <begin position="251"/>
        <end position="263"/>
    </location>
</feature>
<keyword evidence="5 8" id="KW-0406">Ion transport</keyword>
<evidence type="ECO:0000256" key="10">
    <source>
        <dbReference type="SAM" id="Phobius"/>
    </source>
</evidence>
<feature type="compositionally biased region" description="Basic and acidic residues" evidence="9">
    <location>
        <begin position="396"/>
        <end position="410"/>
    </location>
</feature>
<reference evidence="12" key="2">
    <citation type="submission" date="2022-06" db="UniProtKB">
        <authorList>
            <consortium name="EnsemblMetazoa"/>
        </authorList>
    </citation>
    <scope>IDENTIFICATION</scope>
    <source>
        <strain evidence="12">DF5081</strain>
    </source>
</reference>
<evidence type="ECO:0000313" key="13">
    <source>
        <dbReference type="Proteomes" id="UP000005237"/>
    </source>
</evidence>
<proteinExistence type="inferred from homology"/>
<feature type="compositionally biased region" description="Basic and acidic residues" evidence="9">
    <location>
        <begin position="457"/>
        <end position="478"/>
    </location>
</feature>
<evidence type="ECO:0000256" key="6">
    <source>
        <dbReference type="ARBA" id="ARBA00023136"/>
    </source>
</evidence>
<dbReference type="EnsemblMetazoa" id="CJA09916a.1">
    <property type="protein sequence ID" value="CJA09916a.1"/>
    <property type="gene ID" value="WBGene00129120"/>
</dbReference>
<dbReference type="InterPro" id="IPR003280">
    <property type="entry name" value="2pore_dom_K_chnl"/>
</dbReference>
<feature type="transmembrane region" description="Helical" evidence="10">
    <location>
        <begin position="554"/>
        <end position="575"/>
    </location>
</feature>
<feature type="transmembrane region" description="Helical" evidence="10">
    <location>
        <begin position="493"/>
        <end position="512"/>
    </location>
</feature>
<feature type="transmembrane region" description="Helical" evidence="10">
    <location>
        <begin position="21"/>
        <end position="44"/>
    </location>
</feature>
<keyword evidence="2 8" id="KW-0813">Transport</keyword>
<dbReference type="Gene3D" id="1.10.287.70">
    <property type="match status" value="2"/>
</dbReference>
<reference evidence="13" key="1">
    <citation type="submission" date="2010-08" db="EMBL/GenBank/DDBJ databases">
        <authorList>
            <consortium name="Caenorhabditis japonica Sequencing Consortium"/>
            <person name="Wilson R.K."/>
        </authorList>
    </citation>
    <scope>NUCLEOTIDE SEQUENCE [LARGE SCALE GENOMIC DNA]</scope>
    <source>
        <strain evidence="13">DF5081</strain>
    </source>
</reference>
<dbReference type="PRINTS" id="PR01333">
    <property type="entry name" value="2POREKCHANEL"/>
</dbReference>
<evidence type="ECO:0000313" key="12">
    <source>
        <dbReference type="EnsemblMetazoa" id="CJA09916a.1"/>
    </source>
</evidence>
<feature type="region of interest" description="Disordered" evidence="9">
    <location>
        <begin position="396"/>
        <end position="481"/>
    </location>
</feature>
<evidence type="ECO:0000256" key="1">
    <source>
        <dbReference type="ARBA" id="ARBA00004141"/>
    </source>
</evidence>
<keyword evidence="13" id="KW-1185">Reference proteome</keyword>
<keyword evidence="4 10" id="KW-1133">Transmembrane helix</keyword>
<evidence type="ECO:0000256" key="4">
    <source>
        <dbReference type="ARBA" id="ARBA00022989"/>
    </source>
</evidence>
<comment type="subcellular location">
    <subcellularLocation>
        <location evidence="1">Membrane</location>
        <topology evidence="1">Multi-pass membrane protein</topology>
    </subcellularLocation>
</comment>
<evidence type="ECO:0000256" key="8">
    <source>
        <dbReference type="RuleBase" id="RU003857"/>
    </source>
</evidence>
<dbReference type="GO" id="GO:0022841">
    <property type="term" value="F:potassium ion leak channel activity"/>
    <property type="evidence" value="ECO:0007669"/>
    <property type="project" value="TreeGrafter"/>
</dbReference>
<accession>A0A8R1HYP3</accession>
<feature type="transmembrane region" description="Helical" evidence="10">
    <location>
        <begin position="119"/>
        <end position="139"/>
    </location>
</feature>
<protein>
    <recommendedName>
        <fullName evidence="11">Potassium channel domain-containing protein</fullName>
    </recommendedName>
</protein>
<dbReference type="PANTHER" id="PTHR11003:SF337">
    <property type="entry name" value="POTASSIUM CHANNEL DOMAIN-CONTAINING PROTEIN"/>
    <property type="match status" value="1"/>
</dbReference>
<dbReference type="InterPro" id="IPR013099">
    <property type="entry name" value="K_chnl_dom"/>
</dbReference>
<dbReference type="AlphaFoldDB" id="A0A8R1HYP3"/>
<dbReference type="Proteomes" id="UP000005237">
    <property type="component" value="Unassembled WGS sequence"/>
</dbReference>
<feature type="region of interest" description="Disordered" evidence="9">
    <location>
        <begin position="219"/>
        <end position="308"/>
    </location>
</feature>
<feature type="domain" description="Potassium channel" evidence="11">
    <location>
        <begin position="501"/>
        <end position="577"/>
    </location>
</feature>
<feature type="compositionally biased region" description="Low complexity" evidence="9">
    <location>
        <begin position="219"/>
        <end position="228"/>
    </location>
</feature>
<feature type="region of interest" description="Disordered" evidence="9">
    <location>
        <begin position="644"/>
        <end position="698"/>
    </location>
</feature>
<dbReference type="GO" id="GO:0030322">
    <property type="term" value="P:stabilization of membrane potential"/>
    <property type="evidence" value="ECO:0007669"/>
    <property type="project" value="TreeGrafter"/>
</dbReference>
<organism evidence="12 13">
    <name type="scientific">Caenorhabditis japonica</name>
    <dbReference type="NCBI Taxonomy" id="281687"/>
    <lineage>
        <taxon>Eukaryota</taxon>
        <taxon>Metazoa</taxon>
        <taxon>Ecdysozoa</taxon>
        <taxon>Nematoda</taxon>
        <taxon>Chromadorea</taxon>
        <taxon>Rhabditida</taxon>
        <taxon>Rhabditina</taxon>
        <taxon>Rhabditomorpha</taxon>
        <taxon>Rhabditoidea</taxon>
        <taxon>Rhabditidae</taxon>
        <taxon>Peloderinae</taxon>
        <taxon>Caenorhabditis</taxon>
    </lineage>
</organism>
<comment type="similarity">
    <text evidence="8">Belongs to the two pore domain potassium channel (TC 1.A.1.8) family.</text>
</comment>
<dbReference type="GO" id="GO:0005886">
    <property type="term" value="C:plasma membrane"/>
    <property type="evidence" value="ECO:0007669"/>
    <property type="project" value="TreeGrafter"/>
</dbReference>
<feature type="compositionally biased region" description="Low complexity" evidence="9">
    <location>
        <begin position="439"/>
        <end position="455"/>
    </location>
</feature>
<dbReference type="PANTHER" id="PTHR11003">
    <property type="entry name" value="POTASSIUM CHANNEL, SUBFAMILY K"/>
    <property type="match status" value="1"/>
</dbReference>